<organism evidence="1 2">
    <name type="scientific">Limnovirga soli</name>
    <dbReference type="NCBI Taxonomy" id="2656915"/>
    <lineage>
        <taxon>Bacteria</taxon>
        <taxon>Pseudomonadati</taxon>
        <taxon>Bacteroidota</taxon>
        <taxon>Chitinophagia</taxon>
        <taxon>Chitinophagales</taxon>
        <taxon>Chitinophagaceae</taxon>
        <taxon>Limnovirga</taxon>
    </lineage>
</organism>
<evidence type="ECO:0000313" key="1">
    <source>
        <dbReference type="EMBL" id="NNV53865.1"/>
    </source>
</evidence>
<evidence type="ECO:0000313" key="2">
    <source>
        <dbReference type="Proteomes" id="UP000598971"/>
    </source>
</evidence>
<proteinExistence type="predicted"/>
<accession>A0A8J8F997</accession>
<comment type="caution">
    <text evidence="1">The sequence shown here is derived from an EMBL/GenBank/DDBJ whole genome shotgun (WGS) entry which is preliminary data.</text>
</comment>
<sequence length="161" mass="18730">MAIPITQMLSNWGNLFPFFNMSTDKFYAKLEEVIKSHQIPDTKIERVNLKEGGFLSASREYLRVKYHNLVFDICAAPFGKDFFVSWWLYETESAMKSLMKLTKATEFLSERAARQTFFEADQESMFRSCVHKCVLEVIDSMLSDTGSRLSEMERQIHVSRA</sequence>
<dbReference type="AlphaFoldDB" id="A0A8J8F997"/>
<keyword evidence="2" id="KW-1185">Reference proteome</keyword>
<reference evidence="1" key="1">
    <citation type="submission" date="2019-10" db="EMBL/GenBank/DDBJ databases">
        <title>Draft genome sequence of Panacibacter sp. KCS-6.</title>
        <authorList>
            <person name="Yim K.J."/>
        </authorList>
    </citation>
    <scope>NUCLEOTIDE SEQUENCE</scope>
    <source>
        <strain evidence="1">KCS-6</strain>
    </source>
</reference>
<protein>
    <submittedName>
        <fullName evidence="1">Uncharacterized protein</fullName>
    </submittedName>
</protein>
<dbReference type="RefSeq" id="WP_171605782.1">
    <property type="nucleotide sequence ID" value="NZ_WHPF01000001.1"/>
</dbReference>
<gene>
    <name evidence="1" type="ORF">GD597_00245</name>
</gene>
<dbReference type="EMBL" id="WHPF01000001">
    <property type="protein sequence ID" value="NNV53865.1"/>
    <property type="molecule type" value="Genomic_DNA"/>
</dbReference>
<name>A0A8J8F997_9BACT</name>
<dbReference type="Proteomes" id="UP000598971">
    <property type="component" value="Unassembled WGS sequence"/>
</dbReference>